<dbReference type="AlphaFoldDB" id="A0A061R9P0"/>
<sequence>MRIPEPGQTIFRARSAEIQSGASPANMPARPCMQRREPPTELAPDGAGAPSPWPVCSTGMAAGRIFAACWAVTKDKGPGRAHACAYRQTIRPGRFGNKLCTALKCTPNPEHAALHSLDQDGSNTPGQIRAVKASHMTNG</sequence>
<gene>
    <name evidence="2" type="ORF">TSPGSL018_5934</name>
</gene>
<feature type="region of interest" description="Disordered" evidence="1">
    <location>
        <begin position="14"/>
        <end position="50"/>
    </location>
</feature>
<accession>A0A061R9P0</accession>
<reference evidence="2" key="1">
    <citation type="submission" date="2014-05" db="EMBL/GenBank/DDBJ databases">
        <title>The transcriptome of the halophilic microalga Tetraselmis sp. GSL018 isolated from the Great Salt Lake, Utah.</title>
        <authorList>
            <person name="Jinkerson R.E."/>
            <person name="D'Adamo S."/>
            <person name="Posewitz M.C."/>
        </authorList>
    </citation>
    <scope>NUCLEOTIDE SEQUENCE</scope>
    <source>
        <strain evidence="2">GSL018</strain>
    </source>
</reference>
<proteinExistence type="predicted"/>
<evidence type="ECO:0000256" key="1">
    <source>
        <dbReference type="SAM" id="MobiDB-lite"/>
    </source>
</evidence>
<dbReference type="EMBL" id="GBEZ01016639">
    <property type="protein sequence ID" value="JAC69627.1"/>
    <property type="molecule type" value="Transcribed_RNA"/>
</dbReference>
<evidence type="ECO:0000313" key="2">
    <source>
        <dbReference type="EMBL" id="JAC69627.1"/>
    </source>
</evidence>
<protein>
    <submittedName>
        <fullName evidence="2">Uncharacterized protein</fullName>
    </submittedName>
</protein>
<organism evidence="2">
    <name type="scientific">Tetraselmis sp. GSL018</name>
    <dbReference type="NCBI Taxonomy" id="582737"/>
    <lineage>
        <taxon>Eukaryota</taxon>
        <taxon>Viridiplantae</taxon>
        <taxon>Chlorophyta</taxon>
        <taxon>core chlorophytes</taxon>
        <taxon>Chlorodendrophyceae</taxon>
        <taxon>Chlorodendrales</taxon>
        <taxon>Chlorodendraceae</taxon>
        <taxon>Tetraselmis</taxon>
    </lineage>
</organism>
<name>A0A061R9P0_9CHLO</name>